<keyword evidence="6 7" id="KW-0472">Membrane</keyword>
<dbReference type="GO" id="GO:0097028">
    <property type="term" value="P:dendritic cell differentiation"/>
    <property type="evidence" value="ECO:0007669"/>
    <property type="project" value="Ensembl"/>
</dbReference>
<feature type="transmembrane region" description="Helical" evidence="7">
    <location>
        <begin position="93"/>
        <end position="115"/>
    </location>
</feature>
<evidence type="ECO:0000256" key="1">
    <source>
        <dbReference type="ARBA" id="ARBA00004141"/>
    </source>
</evidence>
<keyword evidence="5 7" id="KW-1133">Transmembrane helix</keyword>
<feature type="transmembrane region" description="Helical" evidence="7">
    <location>
        <begin position="65"/>
        <end position="87"/>
    </location>
</feature>
<protein>
    <submittedName>
        <fullName evidence="8">Transmembrane protein 176B</fullName>
    </submittedName>
</protein>
<sequence>MAQNTVTVNGVNVASTSSPPTHINIHIYQESALAQLLKAAGSLKQFLSQPRDTGPSKARTSNGQLVLGVMQIVLGVVSCALGVSLCFGPRTELRALGCAFWAGSVAIAAGAGAIVHEKRRGKLSGCVSGPVAASTEYRWRNDYSGWSRENCRHYMRMTLNLFMGFCILLIVICILNITVSLASLGLHLRSMCGQNSQILVERESEQKLLGVNSETPPTSKEETLTVINL</sequence>
<feature type="transmembrane region" description="Helical" evidence="7">
    <location>
        <begin position="161"/>
        <end position="186"/>
    </location>
</feature>
<evidence type="ECO:0000313" key="9">
    <source>
        <dbReference type="Proteomes" id="UP000694398"/>
    </source>
</evidence>
<reference evidence="8" key="2">
    <citation type="submission" date="2025-09" db="UniProtKB">
        <authorList>
            <consortium name="Ensembl"/>
        </authorList>
    </citation>
    <scope>IDENTIFICATION</scope>
</reference>
<comment type="similarity">
    <text evidence="2">Belongs to the TMEM176 family.</text>
</comment>
<dbReference type="Ensembl" id="ENSCLAT00000001827.1">
    <property type="protein sequence ID" value="ENSCLAP00000001784.1"/>
    <property type="gene ID" value="ENSCLAG00000001328.1"/>
</dbReference>
<evidence type="ECO:0000313" key="8">
    <source>
        <dbReference type="Ensembl" id="ENSCLAP00000001784.1"/>
    </source>
</evidence>
<proteinExistence type="inferred from homology"/>
<accession>A0A8C2ULB0</accession>
<dbReference type="InterPro" id="IPR009281">
    <property type="entry name" value="TMEM176A/TMEM176B"/>
</dbReference>
<keyword evidence="9" id="KW-1185">Reference proteome</keyword>
<dbReference type="PANTHER" id="PTHR15756:SF7">
    <property type="entry name" value="TRANSMEMBRANE PROTEIN 176B"/>
    <property type="match status" value="1"/>
</dbReference>
<evidence type="ECO:0000256" key="4">
    <source>
        <dbReference type="ARBA" id="ARBA00022692"/>
    </source>
</evidence>
<gene>
    <name evidence="8" type="primary">TMEM176B</name>
</gene>
<dbReference type="Proteomes" id="UP000694398">
    <property type="component" value="Unassembled WGS sequence"/>
</dbReference>
<comment type="subcellular location">
    <subcellularLocation>
        <location evidence="1">Membrane</location>
        <topology evidence="1">Multi-pass membrane protein</topology>
    </subcellularLocation>
</comment>
<dbReference type="InterPro" id="IPR007237">
    <property type="entry name" value="CD20-like"/>
</dbReference>
<evidence type="ECO:0000256" key="6">
    <source>
        <dbReference type="ARBA" id="ARBA00023136"/>
    </source>
</evidence>
<dbReference type="GO" id="GO:2001199">
    <property type="term" value="P:negative regulation of dendritic cell differentiation"/>
    <property type="evidence" value="ECO:0007669"/>
    <property type="project" value="Ensembl"/>
</dbReference>
<evidence type="ECO:0000256" key="5">
    <source>
        <dbReference type="ARBA" id="ARBA00022989"/>
    </source>
</evidence>
<evidence type="ECO:0000256" key="3">
    <source>
        <dbReference type="ARBA" id="ARBA00022553"/>
    </source>
</evidence>
<dbReference type="PANTHER" id="PTHR15756">
    <property type="entry name" value="LR8/HCA112"/>
    <property type="match status" value="1"/>
</dbReference>
<evidence type="ECO:0000256" key="7">
    <source>
        <dbReference type="SAM" id="Phobius"/>
    </source>
</evidence>
<evidence type="ECO:0000256" key="2">
    <source>
        <dbReference type="ARBA" id="ARBA00006022"/>
    </source>
</evidence>
<dbReference type="AlphaFoldDB" id="A0A8C2ULB0"/>
<organism evidence="8 9">
    <name type="scientific">Chinchilla lanigera</name>
    <name type="common">Long-tailed chinchilla</name>
    <name type="synonym">Chinchilla villidera</name>
    <dbReference type="NCBI Taxonomy" id="34839"/>
    <lineage>
        <taxon>Eukaryota</taxon>
        <taxon>Metazoa</taxon>
        <taxon>Chordata</taxon>
        <taxon>Craniata</taxon>
        <taxon>Vertebrata</taxon>
        <taxon>Euteleostomi</taxon>
        <taxon>Mammalia</taxon>
        <taxon>Eutheria</taxon>
        <taxon>Euarchontoglires</taxon>
        <taxon>Glires</taxon>
        <taxon>Rodentia</taxon>
        <taxon>Hystricomorpha</taxon>
        <taxon>Chinchillidae</taxon>
        <taxon>Chinchilla</taxon>
    </lineage>
</organism>
<dbReference type="GO" id="GO:0016020">
    <property type="term" value="C:membrane"/>
    <property type="evidence" value="ECO:0007669"/>
    <property type="project" value="UniProtKB-SubCell"/>
</dbReference>
<reference evidence="8" key="1">
    <citation type="submission" date="2025-08" db="UniProtKB">
        <authorList>
            <consortium name="Ensembl"/>
        </authorList>
    </citation>
    <scope>IDENTIFICATION</scope>
</reference>
<dbReference type="GeneTree" id="ENSGT00530000064074"/>
<dbReference type="Pfam" id="PF04103">
    <property type="entry name" value="CD20"/>
    <property type="match status" value="2"/>
</dbReference>
<keyword evidence="4 7" id="KW-0812">Transmembrane</keyword>
<dbReference type="OMA" id="WEEDRCR"/>
<name>A0A8C2ULB0_CHILA</name>
<keyword evidence="3" id="KW-0597">Phosphoprotein</keyword>